<dbReference type="KEGG" id="btab:109038630"/>
<dbReference type="PANTHER" id="PTHR24252:SF7">
    <property type="entry name" value="HYALIN"/>
    <property type="match status" value="1"/>
</dbReference>
<dbReference type="Proteomes" id="UP001152759">
    <property type="component" value="Chromosome 6"/>
</dbReference>
<dbReference type="SUPFAM" id="SSF57424">
    <property type="entry name" value="LDL receptor-like module"/>
    <property type="match status" value="8"/>
</dbReference>
<dbReference type="PROSITE" id="PS50068">
    <property type="entry name" value="LDLRA_2"/>
    <property type="match status" value="7"/>
</dbReference>
<feature type="compositionally biased region" description="Low complexity" evidence="7">
    <location>
        <begin position="1573"/>
        <end position="1589"/>
    </location>
</feature>
<keyword evidence="8" id="KW-1133">Transmembrane helix</keyword>
<evidence type="ECO:0000256" key="8">
    <source>
        <dbReference type="SAM" id="Phobius"/>
    </source>
</evidence>
<evidence type="ECO:0000256" key="4">
    <source>
        <dbReference type="ARBA" id="ARBA00023157"/>
    </source>
</evidence>
<dbReference type="PROSITE" id="PS00134">
    <property type="entry name" value="TRYPSIN_HIS"/>
    <property type="match status" value="1"/>
</dbReference>
<proteinExistence type="predicted"/>
<dbReference type="InterPro" id="IPR043504">
    <property type="entry name" value="Peptidase_S1_PA_chymotrypsin"/>
</dbReference>
<dbReference type="InterPro" id="IPR018114">
    <property type="entry name" value="TRYPSIN_HIS"/>
</dbReference>
<feature type="region of interest" description="Disordered" evidence="7">
    <location>
        <begin position="1422"/>
        <end position="1866"/>
    </location>
</feature>
<feature type="disulfide bond" evidence="5">
    <location>
        <begin position="1972"/>
        <end position="1987"/>
    </location>
</feature>
<feature type="compositionally biased region" description="Low complexity" evidence="7">
    <location>
        <begin position="279"/>
        <end position="289"/>
    </location>
</feature>
<feature type="compositionally biased region" description="Polar residues" evidence="7">
    <location>
        <begin position="290"/>
        <end position="328"/>
    </location>
</feature>
<feature type="compositionally biased region" description="Polar residues" evidence="7">
    <location>
        <begin position="1597"/>
        <end position="1647"/>
    </location>
</feature>
<comment type="caution">
    <text evidence="5">Lacks conserved residue(s) required for the propagation of feature annotation.</text>
</comment>
<sequence>MMNSNSADGEATEIRFKRIITPDYTAHLSFENKSCNLWRSPDYECRQIIQSKTNCRRSACLFVLITICILSALTASIFYYISSINEFPDDNSTIRELYRSLHNSIGSPSLTVGSTEELNKNYYKSEYSPNSLDLSPPKGKNLVVSKKLSHEKIGIKVDPETATGRNSVSLLREKRHAVINETELSTTIDSLKKLCNDVGECQEKLLNLTTLIENFKDDFEKITAYLEYLKNSKKNSTHGLDVTHPPEDLPHGSHITTVAETSELIDNLTHILTDDLDFTSPSSVSPSTSKLTTENPINEKPTYNTNEPIENPDTTEANTETPNSTEKPFSTKAPNEVNEPSESPITTVTRQVHEVSENPTTTAIHETHKPSEAPITTVEDVAETVPEKYEPATVEPEPVTQTNYSQGMISEPRPEDQPGNTDSDVAFIHSVENELNKEIVTTPFEDDKVIFTPAPDVTPQKIDPNESASPANLIEDDKYLPSTPKYQGTTPPSKPSLHGHSNNSQITDEVLHNPIHSLETSQQVYYSPPKLVCRPDGSFCYYPQQALPCCNAGFSQPIPHHAPQEHVLNVHTPQEIHFPTAIASPNPYHSPSGYQGSQIPGKTCVQCAASYAPSAPASYAPSAPASYAPSAPAHSPMGGYAGPSPYWSIFSNYYNPPPAFGYALPYAGNVYASPPISGISEYGVPEFQDLPYLRNVHGSNATGRASSFLLSGVMCSPFEQACADGSSCLSTIKWCDGEANCPDASDEAQCSCKQRIDRTKLCDGYFDCPYGEDELSCFGCARNEFSCDDWNKMNPRGTCVPIEKRCDIVRDCLNGKDEQECSILTETVEQDQDFLVSYSKGFLHRNYRGHWYPVCPWNVYSRWAVEACQLEVGSHVKNIEKANLAKVENYKGQFIVENAEQPNGRSYIVANCVPRNSAIYVKCPPPQCGTRSVGRILGESLNRLKKHINWRQALNEVDSDLNSDDSEKDEVIDEVEDLVLENDVSGIVKDESFMKSRLPGIKPGARNKSNEFAVDHFLNLLDTVDDLVLEDIESELEDSDTVLPGQETLKRMVREEEARVVGGSPSDPGAWPWLVLMNRDGYFHCGGVIIDESWILTAAHCMQDYETHYFEIQAGVLRRFSFSPQRQIRYVTNVIVYENYNRVDMRNDLALLKLDRPLIFNRWVRQICFPLNKPPFGPKTGEICSAVGWGALHEHGPDPDHVREVRVPILPFCKHQADREGREICAGYEEGGVDTCQGDSGGPLLCRFGTSAERWYVAGVVSHGEGCARPGEPGVYTRVALFLTWIVTNADDERPMPAKIPRQQCPGKQCSTGQCIPLKHVCDGIVDCLNIEDEMDCGNDILLRKQLAKARMSVSSSEDEASAERDANECGAGEMNAHKLSCLLGVSLKKNETLASADNSTQTIKPVSSDQKIDVTLTTLPTSLSNTSKSEKSNFTEMKVGAGLTTVAPQKDTTSKVEGTTASPSSTKVPSNFSEVTTTEEHESNERSATKAETRKTENEEGTVPTTYSPKGISASTTTSAPKTSTSETQTTRPEVEVSTTLRTTEKPTTMFTTEAPTSSSTVGKLSTHPTEVSSTVGSTSSVYQSSSTAAPKKTEFSTTEMPDSTTEMKQSSSTSTGPESRNSESQSEVSITKNDGETSTSSTELNPTGKGKTADDQNTPASGSSVINEGISDPPKVSDAPEKSTEPSVNITPVSKAESKSAETEMVTEKTVPGSTTHDSNSESKSITKIAETLPQDKATTVSSKKVETSTVSFSDPVPITAPPTKSSSDKQTEKISYSDINSEGPARSSEEETQSTEPPIILSPSHPSMVDKPTEDSGPLDSDENENLRTTTSEPNTELTDVTSSLKDTDPSGVRGTNSFKNSRKGKMLREPFKKYSIDIMVPKKFQCKTVEQYITGAKRCDGFPDCFDKTDEQLCSCKDYLLNFDPSAICDGILHCADYTDESNCNSTCSEKDFDCPKSKTCIPAELRCDDIQDCLFNEDEENCYSLNSTTSAENVIEARKLSAISSGLVINDFENIWHPICLEDSDDEAFDVNMANRTCSELGFDGYDSVQRNPVEGDNKCLGLSVKCSQRLGMNSYPWLADIYSNGVWNCTAILIGDQWLLADTSCDFDFEEEIVVAVLGRSNQRSPMLSPYQQVIDIDFLTNEPKSKAAVLHLKTPIKPSADVKPLLLSASNYEDTTFDMKCVAAMHNESNSSSLVFLKPAQEPECYGHTCFHAPGCEVDQQYLHIGDIACFGEKGWYIAARVKHSVPCDSDLLKLENGQVIHENIPSLLESVSVQNSSSLDCDGFRCEFGNCIAWHKVFDGTPDCETKSDESENAQALKREFCQSNSSSTACEKCAANELDCGDGSCIPISSICDGTEQCSNGRDEPASCAEFKCVDFLKLKDPSLVCNNRRNCHDKTDELDCPNLCNLETSYKCANSTICLPLDFVCDDAQDCPYGDDESYCLSFYANSNGNEGIIRRRSFGVWHPECLKYPFKTNKFDKICNNLGFRKHTKATAIKTHGIESDSYGIVILNDKISFPLRGNRPPITMNNNINCQTAQITCE</sequence>
<feature type="disulfide bond" evidence="5">
    <location>
        <begin position="2435"/>
        <end position="2450"/>
    </location>
</feature>
<dbReference type="CDD" id="cd00112">
    <property type="entry name" value="LDLa"/>
    <property type="match status" value="8"/>
</dbReference>
<feature type="region of interest" description="Disordered" evidence="7">
    <location>
        <begin position="276"/>
        <end position="346"/>
    </location>
</feature>
<feature type="compositionally biased region" description="Polar residues" evidence="7">
    <location>
        <begin position="1528"/>
        <end position="1543"/>
    </location>
</feature>
<dbReference type="EMBL" id="OU963867">
    <property type="protein sequence ID" value="CAH0391445.1"/>
    <property type="molecule type" value="Genomic_DNA"/>
</dbReference>
<dbReference type="Pfam" id="PF00057">
    <property type="entry name" value="Ldl_recept_a"/>
    <property type="match status" value="5"/>
</dbReference>
<name>A0A9P0AIV6_BEMTA</name>
<evidence type="ECO:0000256" key="2">
    <source>
        <dbReference type="ARBA" id="ARBA00022801"/>
    </source>
</evidence>
<reference evidence="10" key="1">
    <citation type="submission" date="2021-12" db="EMBL/GenBank/DDBJ databases">
        <authorList>
            <person name="King R."/>
        </authorList>
    </citation>
    <scope>NUCLEOTIDE SEQUENCE</scope>
</reference>
<organism evidence="10 11">
    <name type="scientific">Bemisia tabaci</name>
    <name type="common">Sweetpotato whitefly</name>
    <name type="synonym">Aleurodes tabaci</name>
    <dbReference type="NCBI Taxonomy" id="7038"/>
    <lineage>
        <taxon>Eukaryota</taxon>
        <taxon>Metazoa</taxon>
        <taxon>Ecdysozoa</taxon>
        <taxon>Arthropoda</taxon>
        <taxon>Hexapoda</taxon>
        <taxon>Insecta</taxon>
        <taxon>Pterygota</taxon>
        <taxon>Neoptera</taxon>
        <taxon>Paraneoptera</taxon>
        <taxon>Hemiptera</taxon>
        <taxon>Sternorrhyncha</taxon>
        <taxon>Aleyrodoidea</taxon>
        <taxon>Aleyrodidae</taxon>
        <taxon>Aleyrodinae</taxon>
        <taxon>Bemisia</taxon>
    </lineage>
</organism>
<evidence type="ECO:0000256" key="6">
    <source>
        <dbReference type="RuleBase" id="RU363034"/>
    </source>
</evidence>
<feature type="compositionally biased region" description="Polar residues" evidence="7">
    <location>
        <begin position="1657"/>
        <end position="1668"/>
    </location>
</feature>
<dbReference type="SMART" id="SM00192">
    <property type="entry name" value="LDLa"/>
    <property type="match status" value="9"/>
</dbReference>
<dbReference type="PROSITE" id="PS00135">
    <property type="entry name" value="TRYPSIN_SER"/>
    <property type="match status" value="1"/>
</dbReference>
<keyword evidence="1 6" id="KW-0645">Protease</keyword>
<keyword evidence="2 6" id="KW-0378">Hydrolase</keyword>
<evidence type="ECO:0000256" key="5">
    <source>
        <dbReference type="PROSITE-ProRule" id="PRU00124"/>
    </source>
</evidence>
<feature type="disulfide bond" evidence="5">
    <location>
        <begin position="2349"/>
        <end position="2367"/>
    </location>
</feature>
<dbReference type="InterPro" id="IPR001254">
    <property type="entry name" value="Trypsin_dom"/>
</dbReference>
<dbReference type="InterPro" id="IPR002172">
    <property type="entry name" value="LDrepeatLR_classA_rpt"/>
</dbReference>
<feature type="disulfide bond" evidence="5">
    <location>
        <begin position="806"/>
        <end position="821"/>
    </location>
</feature>
<gene>
    <name evidence="10" type="ORF">BEMITA_LOCUS10059</name>
</gene>
<protein>
    <recommendedName>
        <fullName evidence="9">Peptidase S1 domain-containing protein</fullName>
    </recommendedName>
</protein>
<dbReference type="InterPro" id="IPR033116">
    <property type="entry name" value="TRYPSIN_SER"/>
</dbReference>
<feature type="compositionally biased region" description="Polar residues" evidence="7">
    <location>
        <begin position="1714"/>
        <end position="1728"/>
    </location>
</feature>
<keyword evidence="3 6" id="KW-0720">Serine protease</keyword>
<feature type="disulfide bond" evidence="5">
    <location>
        <begin position="1903"/>
        <end position="1918"/>
    </location>
</feature>
<feature type="region of interest" description="Disordered" evidence="7">
    <location>
        <begin position="389"/>
        <end position="423"/>
    </location>
</feature>
<keyword evidence="4 5" id="KW-1015">Disulfide bond</keyword>
<dbReference type="PANTHER" id="PTHR24252">
    <property type="entry name" value="ACROSIN-RELATED"/>
    <property type="match status" value="1"/>
</dbReference>
<dbReference type="InterPro" id="IPR009003">
    <property type="entry name" value="Peptidase_S1_PA"/>
</dbReference>
<dbReference type="PRINTS" id="PR00261">
    <property type="entry name" value="LDLRECEPTOR"/>
</dbReference>
<feature type="compositionally biased region" description="Polar residues" evidence="7">
    <location>
        <begin position="1447"/>
        <end position="1477"/>
    </location>
</feature>
<feature type="compositionally biased region" description="Polar residues" evidence="7">
    <location>
        <begin position="399"/>
        <end position="408"/>
    </location>
</feature>
<evidence type="ECO:0000259" key="9">
    <source>
        <dbReference type="PROSITE" id="PS50240"/>
    </source>
</evidence>
<keyword evidence="8" id="KW-0472">Membrane</keyword>
<dbReference type="GO" id="GO:0006508">
    <property type="term" value="P:proteolysis"/>
    <property type="evidence" value="ECO:0007669"/>
    <property type="project" value="UniProtKB-KW"/>
</dbReference>
<feature type="compositionally biased region" description="Low complexity" evidence="7">
    <location>
        <begin position="1739"/>
        <end position="1754"/>
    </location>
</feature>
<feature type="region of interest" description="Disordered" evidence="7">
    <location>
        <begin position="451"/>
        <end position="504"/>
    </location>
</feature>
<dbReference type="InterPro" id="IPR023415">
    <property type="entry name" value="LDLR_class-A_CS"/>
</dbReference>
<evidence type="ECO:0000313" key="11">
    <source>
        <dbReference type="Proteomes" id="UP001152759"/>
    </source>
</evidence>
<feature type="disulfide bond" evidence="5">
    <location>
        <begin position="2342"/>
        <end position="2354"/>
    </location>
</feature>
<evidence type="ECO:0000256" key="7">
    <source>
        <dbReference type="SAM" id="MobiDB-lite"/>
    </source>
</evidence>
<dbReference type="Gene3D" id="4.10.400.10">
    <property type="entry name" value="Low-density Lipoprotein Receptor"/>
    <property type="match status" value="7"/>
</dbReference>
<dbReference type="SUPFAM" id="SSF50494">
    <property type="entry name" value="Trypsin-like serine proteases"/>
    <property type="match status" value="2"/>
</dbReference>
<dbReference type="Pfam" id="PF00089">
    <property type="entry name" value="Trypsin"/>
    <property type="match status" value="1"/>
</dbReference>
<dbReference type="Pfam" id="PF09342">
    <property type="entry name" value="DUF1986"/>
    <property type="match status" value="1"/>
</dbReference>
<feature type="compositionally biased region" description="Basic and acidic residues" evidence="7">
    <location>
        <begin position="1479"/>
        <end position="1499"/>
    </location>
</feature>
<feature type="compositionally biased region" description="Low complexity" evidence="7">
    <location>
        <begin position="1514"/>
        <end position="1527"/>
    </location>
</feature>
<dbReference type="InterPro" id="IPR036055">
    <property type="entry name" value="LDL_receptor-like_sf"/>
</dbReference>
<keyword evidence="8" id="KW-0812">Transmembrane</keyword>
<dbReference type="InterPro" id="IPR015420">
    <property type="entry name" value="Peptidase_S1A_nudel"/>
</dbReference>
<dbReference type="CDD" id="cd00190">
    <property type="entry name" value="Tryp_SPc"/>
    <property type="match status" value="1"/>
</dbReference>
<evidence type="ECO:0000313" key="10">
    <source>
        <dbReference type="EMBL" id="CAH0391445.1"/>
    </source>
</evidence>
<dbReference type="SMART" id="SM00020">
    <property type="entry name" value="Tryp_SPc"/>
    <property type="match status" value="1"/>
</dbReference>
<accession>A0A9P0AIV6</accession>
<feature type="compositionally biased region" description="Polar residues" evidence="7">
    <location>
        <begin position="1555"/>
        <end position="1572"/>
    </location>
</feature>
<evidence type="ECO:0000256" key="1">
    <source>
        <dbReference type="ARBA" id="ARBA00022670"/>
    </source>
</evidence>
<feature type="disulfide bond" evidence="5">
    <location>
        <begin position="1322"/>
        <end position="1337"/>
    </location>
</feature>
<feature type="domain" description="Peptidase S1" evidence="9">
    <location>
        <begin position="1060"/>
        <end position="1291"/>
    </location>
</feature>
<feature type="compositionally biased region" description="Polar residues" evidence="7">
    <location>
        <begin position="1830"/>
        <end position="1848"/>
    </location>
</feature>
<dbReference type="Gene3D" id="2.40.10.10">
    <property type="entry name" value="Trypsin-like serine proteases"/>
    <property type="match status" value="2"/>
</dbReference>
<dbReference type="PROSITE" id="PS01209">
    <property type="entry name" value="LDLRA_1"/>
    <property type="match status" value="2"/>
</dbReference>
<dbReference type="FunFam" id="2.40.10.10:FF:000003">
    <property type="entry name" value="Transmembrane serine protease 3"/>
    <property type="match status" value="1"/>
</dbReference>
<dbReference type="GO" id="GO:0004252">
    <property type="term" value="F:serine-type endopeptidase activity"/>
    <property type="evidence" value="ECO:0007669"/>
    <property type="project" value="InterPro"/>
</dbReference>
<keyword evidence="11" id="KW-1185">Reference proteome</keyword>
<feature type="disulfide bond" evidence="5">
    <location>
        <begin position="1310"/>
        <end position="1328"/>
    </location>
</feature>
<feature type="transmembrane region" description="Helical" evidence="8">
    <location>
        <begin position="59"/>
        <end position="81"/>
    </location>
</feature>
<evidence type="ECO:0000256" key="3">
    <source>
        <dbReference type="ARBA" id="ARBA00022825"/>
    </source>
</evidence>
<feature type="disulfide bond" evidence="5">
    <location>
        <begin position="735"/>
        <end position="750"/>
    </location>
</feature>
<dbReference type="PROSITE" id="PS50240">
    <property type="entry name" value="TRYPSIN_DOM"/>
    <property type="match status" value="1"/>
</dbReference>